<evidence type="ECO:0000256" key="2">
    <source>
        <dbReference type="ARBA" id="ARBA00022475"/>
    </source>
</evidence>
<evidence type="ECO:0000256" key="5">
    <source>
        <dbReference type="ARBA" id="ARBA00023136"/>
    </source>
</evidence>
<comment type="caution">
    <text evidence="7">The sequence shown here is derived from an EMBL/GenBank/DDBJ whole genome shotgun (WGS) entry which is preliminary data.</text>
</comment>
<name>A0A7V5U305_9BACT</name>
<keyword evidence="4 6" id="KW-1133">Transmembrane helix</keyword>
<comment type="subcellular location">
    <subcellularLocation>
        <location evidence="1">Cell membrane</location>
        <topology evidence="1">Multi-pass membrane protein</topology>
    </subcellularLocation>
</comment>
<feature type="transmembrane region" description="Helical" evidence="6">
    <location>
        <begin position="12"/>
        <end position="30"/>
    </location>
</feature>
<dbReference type="PANTHER" id="PTHR33529">
    <property type="entry name" value="SLR0882 PROTEIN-RELATED"/>
    <property type="match status" value="1"/>
</dbReference>
<keyword evidence="2" id="KW-1003">Cell membrane</keyword>
<feature type="transmembrane region" description="Helical" evidence="6">
    <location>
        <begin position="64"/>
        <end position="87"/>
    </location>
</feature>
<reference evidence="7" key="1">
    <citation type="journal article" date="2020" name="mSystems">
        <title>Genome- and Community-Level Interaction Insights into Carbon Utilization and Element Cycling Functions of Hydrothermarchaeota in Hydrothermal Sediment.</title>
        <authorList>
            <person name="Zhou Z."/>
            <person name="Liu Y."/>
            <person name="Xu W."/>
            <person name="Pan J."/>
            <person name="Luo Z.H."/>
            <person name="Li M."/>
        </authorList>
    </citation>
    <scope>NUCLEOTIDE SEQUENCE [LARGE SCALE GENOMIC DNA]</scope>
    <source>
        <strain evidence="7">HyVt-533</strain>
    </source>
</reference>
<dbReference type="Proteomes" id="UP000886101">
    <property type="component" value="Unassembled WGS sequence"/>
</dbReference>
<organism evidence="7">
    <name type="scientific">Thermodesulfatator atlanticus</name>
    <dbReference type="NCBI Taxonomy" id="501497"/>
    <lineage>
        <taxon>Bacteria</taxon>
        <taxon>Pseudomonadati</taxon>
        <taxon>Thermodesulfobacteriota</taxon>
        <taxon>Thermodesulfobacteria</taxon>
        <taxon>Thermodesulfobacteriales</taxon>
        <taxon>Thermodesulfatatoraceae</taxon>
        <taxon>Thermodesulfatator</taxon>
    </lineage>
</organism>
<dbReference type="InterPro" id="IPR005495">
    <property type="entry name" value="LptG/LptF_permease"/>
</dbReference>
<evidence type="ECO:0000256" key="4">
    <source>
        <dbReference type="ARBA" id="ARBA00022989"/>
    </source>
</evidence>
<gene>
    <name evidence="7" type="ORF">ENJ96_07635</name>
</gene>
<dbReference type="PANTHER" id="PTHR33529:SF6">
    <property type="entry name" value="YJGP_YJGQ FAMILY PERMEASE"/>
    <property type="match status" value="1"/>
</dbReference>
<protein>
    <submittedName>
        <fullName evidence="7">YjgP/YjgQ family permease</fullName>
    </submittedName>
</protein>
<proteinExistence type="predicted"/>
<feature type="transmembrane region" description="Helical" evidence="6">
    <location>
        <begin position="99"/>
        <end position="117"/>
    </location>
</feature>
<dbReference type="AlphaFoldDB" id="A0A7V5U305"/>
<sequence>MKLYQRYLLQPFVLALFLIWPLLAGIYALVEFFDKLDNVTKAKVPVTYLLQYLFWRLPEISFDLWPAVMGLSALMGFAYLARGGELLAFRTLGFSPSKLVLPFLGMAFLWCTLFLVVEETIMPEAAYKARFFWQTKVCKKEPKGLVLKGKLYFRGPDSFLIGKVVDPTASYLREVTYARVTQEGLPRLVIWAQQARYEKGGWLFEKGILLRLPGSQEPRWFEQIKIKLAFSPETVLVVKRTPRLQHLKELWAQRNFLLKAELPVTFTESEIAYRVCYPLLGACLVVLVLPALLLERGRKTLGRGISLGILALAGGVGLFMGAKALGDAGYCSPLLAQPAGLGAVLLSGVVFLKSVKT</sequence>
<keyword evidence="5 6" id="KW-0472">Membrane</keyword>
<evidence type="ECO:0000256" key="3">
    <source>
        <dbReference type="ARBA" id="ARBA00022692"/>
    </source>
</evidence>
<feature type="transmembrane region" description="Helical" evidence="6">
    <location>
        <begin position="271"/>
        <end position="293"/>
    </location>
</feature>
<feature type="transmembrane region" description="Helical" evidence="6">
    <location>
        <begin position="334"/>
        <end position="352"/>
    </location>
</feature>
<evidence type="ECO:0000256" key="1">
    <source>
        <dbReference type="ARBA" id="ARBA00004651"/>
    </source>
</evidence>
<accession>A0A7V5U305</accession>
<keyword evidence="3 6" id="KW-0812">Transmembrane</keyword>
<dbReference type="GO" id="GO:0015920">
    <property type="term" value="P:lipopolysaccharide transport"/>
    <property type="evidence" value="ECO:0007669"/>
    <property type="project" value="TreeGrafter"/>
</dbReference>
<dbReference type="Pfam" id="PF03739">
    <property type="entry name" value="LptF_LptG"/>
    <property type="match status" value="1"/>
</dbReference>
<feature type="transmembrane region" description="Helical" evidence="6">
    <location>
        <begin position="305"/>
        <end position="322"/>
    </location>
</feature>
<evidence type="ECO:0000256" key="6">
    <source>
        <dbReference type="SAM" id="Phobius"/>
    </source>
</evidence>
<dbReference type="EMBL" id="DROK01000226">
    <property type="protein sequence ID" value="HHI97710.1"/>
    <property type="molecule type" value="Genomic_DNA"/>
</dbReference>
<evidence type="ECO:0000313" key="7">
    <source>
        <dbReference type="EMBL" id="HHI97710.1"/>
    </source>
</evidence>
<dbReference type="GO" id="GO:0043190">
    <property type="term" value="C:ATP-binding cassette (ABC) transporter complex"/>
    <property type="evidence" value="ECO:0007669"/>
    <property type="project" value="TreeGrafter"/>
</dbReference>